<feature type="transmembrane region" description="Helical" evidence="3">
    <location>
        <begin position="722"/>
        <end position="748"/>
    </location>
</feature>
<feature type="region of interest" description="Disordered" evidence="2">
    <location>
        <begin position="1323"/>
        <end position="1354"/>
    </location>
</feature>
<feature type="region of interest" description="Disordered" evidence="2">
    <location>
        <begin position="1126"/>
        <end position="1168"/>
    </location>
</feature>
<feature type="coiled-coil region" evidence="1">
    <location>
        <begin position="298"/>
        <end position="346"/>
    </location>
</feature>
<evidence type="ECO:0000256" key="2">
    <source>
        <dbReference type="SAM" id="MobiDB-lite"/>
    </source>
</evidence>
<feature type="compositionally biased region" description="Basic and acidic residues" evidence="2">
    <location>
        <begin position="921"/>
        <end position="947"/>
    </location>
</feature>
<dbReference type="OrthoDB" id="4317910at2"/>
<sequence>MKAAKPVEKDNKAHKNQSKKQKLKDRVVVPLSEGQVANIQTQKSGDSSAKTGSVKPDRNRLGLNGPITAVHGSQTVYDQGAEIMHERFQENLIKTGDINHPDTQKMEKGYLATLNVSQVQDYNNIKSGNQVLKTPEEQSAVSQMVKNQETSAKTTREGEKGLKNMSSKAEVSKPLADQKPKEKAVEIKIPSAKPISSEVNSNSSKKAADKNEVPHSEKAVDNKKSNNKKVNSKTKGEKDTKVVIPDDIQSVVTPRMDKAFDSEQAEIAPDAQTTINIVGLVAAAQEFRDQGVEARDQVKSQNEAAKTLKSKIKEVEKEIQKSDDDLQKSEDSIESKEALIHKLEKGLETSVKRQQKVEKEVGIYQQEYNKNKTKASDFNNEAKSLLGGSQKHQDPENADSGNLTRKLNELSTNAGTINQAVSQAGNTTQKLSQEAQQAKGKNTRIQSEIMSSRASILKSKAKLAADTKKNKEAKRELGKLNPKLKQAESQSKKLNQEANALLLDSYIIEHEVIKTQNAYYANMSKVEGRNSLIQKEKDKIQQTPRELNEAERLLVDFTQLKTQDEQVAFLRQLSPDKQNALRDKFEEVKANYDSDQSEHQNLIDQNVESIRNSQIEAFNNKRKDSLQKPLNLVTKNLNRITGLKRLWMSISIAFSDIWNDVTSITWTDVGKFIESIFSPKAWVEAISGSISGIWDDLTNWKGFSEDPVGMILQKAAGIANKVLVIAGVITGILGILTLAAAVGSIFTLGGLAPLAAWLGGATITMGTITFWIGAIALGLNILNGIKNIYDVHTAKTADVLFKNSGELKSDITNSGMAILAMIGGKASKKGGASIKDLAKRNPKTFGKRMFITARNGIKASIVSIPRRITSVFKKETWIKGAQNFKAAYKKAQDWVTEPFKKKTTTTPNRNLNQLPFEEQTVPDRMHEQPVRNERSNAKSNSKQEDVKSAPVQENVYEESIFRQDNRPYSPAGSKEGRIKSHINEEGNLTPADKNGSATVSDHVRGSEPMKSKSPYTSFSDEGPGIGKTYGDNVIEVDIKRLEADIAAGKISEVEVLRPEKVQAELQAKIDQAVKRFEESPTPKNQKRVDDAVRDLNNSVRDKEILIKGEIPSEYFKVKSTKNKIPEDILPENKRNEKGSGKSNIKEEDVRPIQTEHGKSYGQAKTQEGHTVTMTEKGEIYVCASPCEPIREKYVLELEENPEISRQINELEADLTLTDQEKADWIAKEIEPKLSKIKKENKVKAKENLTNLKNSERLANNKIIRDVDKIAKKYGGEKIGENRYTFTDKNSAKKAASEISGDLGSDPITIRRKDYIDEMNTYKNNNSNRKIGKHSSKLDSNKKPTSGYHDHEIGHSTFGAPRHFNAWSKSSGTYYSDNVHLYY</sequence>
<evidence type="ECO:0000313" key="4">
    <source>
        <dbReference type="EMBL" id="KAA2223863.1"/>
    </source>
</evidence>
<proteinExistence type="predicted"/>
<dbReference type="EMBL" id="VUNZ01000001">
    <property type="protein sequence ID" value="KAA2223863.1"/>
    <property type="molecule type" value="Genomic_DNA"/>
</dbReference>
<gene>
    <name evidence="4" type="ORF">FW780_06615</name>
</gene>
<feature type="compositionally biased region" description="Basic and acidic residues" evidence="2">
    <location>
        <begin position="463"/>
        <end position="478"/>
    </location>
</feature>
<feature type="region of interest" description="Disordered" evidence="2">
    <location>
        <begin position="463"/>
        <end position="489"/>
    </location>
</feature>
<evidence type="ECO:0000256" key="3">
    <source>
        <dbReference type="SAM" id="Phobius"/>
    </source>
</evidence>
<feature type="compositionally biased region" description="Basic and acidic residues" evidence="2">
    <location>
        <begin position="206"/>
        <end position="224"/>
    </location>
</feature>
<comment type="caution">
    <text evidence="4">The sequence shown here is derived from an EMBL/GenBank/DDBJ whole genome shotgun (WGS) entry which is preliminary data.</text>
</comment>
<feature type="compositionally biased region" description="Polar residues" evidence="2">
    <location>
        <begin position="136"/>
        <end position="153"/>
    </location>
</feature>
<organism evidence="4 5">
    <name type="scientific">Chryseobacterium sediminis</name>
    <dbReference type="NCBI Taxonomy" id="1679494"/>
    <lineage>
        <taxon>Bacteria</taxon>
        <taxon>Pseudomonadati</taxon>
        <taxon>Bacteroidota</taxon>
        <taxon>Flavobacteriia</taxon>
        <taxon>Flavobacteriales</taxon>
        <taxon>Weeksellaceae</taxon>
        <taxon>Chryseobacterium group</taxon>
        <taxon>Chryseobacterium</taxon>
    </lineage>
</organism>
<feature type="region of interest" description="Disordered" evidence="2">
    <location>
        <begin position="136"/>
        <end position="246"/>
    </location>
</feature>
<feature type="compositionally biased region" description="Basic and acidic residues" evidence="2">
    <location>
        <begin position="1001"/>
        <end position="1010"/>
    </location>
</feature>
<reference evidence="4 5" key="1">
    <citation type="journal article" date="2015" name="Int. J. Syst. Evol. Microbiol.">
        <title>Chryseobacterium sediminis sp. nov., isolated from a river sediment.</title>
        <authorList>
            <person name="Kampfer P."/>
            <person name="Busse H.J."/>
            <person name="McInroy J.A."/>
            <person name="Glaeser S.P."/>
        </authorList>
    </citation>
    <scope>NUCLEOTIDE SEQUENCE [LARGE SCALE GENOMIC DNA]</scope>
    <source>
        <strain evidence="4 5">IMT-174</strain>
    </source>
</reference>
<feature type="compositionally biased region" description="Basic and acidic residues" evidence="2">
    <location>
        <begin position="176"/>
        <end position="186"/>
    </location>
</feature>
<feature type="compositionally biased region" description="Basic residues" evidence="2">
    <location>
        <begin position="14"/>
        <end position="23"/>
    </location>
</feature>
<keyword evidence="3" id="KW-0472">Membrane</keyword>
<feature type="compositionally biased region" description="Basic and acidic residues" evidence="2">
    <location>
        <begin position="1"/>
        <end position="13"/>
    </location>
</feature>
<feature type="compositionally biased region" description="Polar residues" evidence="2">
    <location>
        <begin position="35"/>
        <end position="51"/>
    </location>
</feature>
<dbReference type="Proteomes" id="UP000323082">
    <property type="component" value="Unassembled WGS sequence"/>
</dbReference>
<name>A0A5B2UBP1_9FLAO</name>
<feature type="compositionally biased region" description="Basic and acidic residues" evidence="2">
    <location>
        <begin position="974"/>
        <end position="984"/>
    </location>
</feature>
<dbReference type="RefSeq" id="WP_149832769.1">
    <property type="nucleotide sequence ID" value="NZ_VUNZ01000001.1"/>
</dbReference>
<accession>A0A5B2UBP1</accession>
<keyword evidence="3" id="KW-0812">Transmembrane</keyword>
<feature type="region of interest" description="Disordered" evidence="2">
    <location>
        <begin position="424"/>
        <end position="449"/>
    </location>
</feature>
<protein>
    <submittedName>
        <fullName evidence="4">Uncharacterized protein</fullName>
    </submittedName>
</protein>
<keyword evidence="3" id="KW-1133">Transmembrane helix</keyword>
<keyword evidence="1" id="KW-0175">Coiled coil</keyword>
<evidence type="ECO:0000313" key="5">
    <source>
        <dbReference type="Proteomes" id="UP000323082"/>
    </source>
</evidence>
<evidence type="ECO:0000256" key="1">
    <source>
        <dbReference type="SAM" id="Coils"/>
    </source>
</evidence>
<feature type="compositionally biased region" description="Basic and acidic residues" evidence="2">
    <location>
        <begin position="1335"/>
        <end position="1353"/>
    </location>
</feature>
<feature type="region of interest" description="Disordered" evidence="2">
    <location>
        <begin position="1"/>
        <end position="64"/>
    </location>
</feature>
<feature type="compositionally biased region" description="Basic and acidic residues" evidence="2">
    <location>
        <begin position="1126"/>
        <end position="1158"/>
    </location>
</feature>
<feature type="region of interest" description="Disordered" evidence="2">
    <location>
        <begin position="899"/>
        <end position="1023"/>
    </location>
</feature>
<feature type="transmembrane region" description="Helical" evidence="3">
    <location>
        <begin position="754"/>
        <end position="779"/>
    </location>
</feature>